<evidence type="ECO:0000256" key="5">
    <source>
        <dbReference type="ARBA" id="ARBA00022989"/>
    </source>
</evidence>
<keyword evidence="9" id="KW-1185">Reference proteome</keyword>
<dbReference type="SUPFAM" id="SSF103473">
    <property type="entry name" value="MFS general substrate transporter"/>
    <property type="match status" value="1"/>
</dbReference>
<dbReference type="RefSeq" id="WP_248684607.1">
    <property type="nucleotide sequence ID" value="NZ_JALPRY010000025.1"/>
</dbReference>
<dbReference type="Pfam" id="PF07690">
    <property type="entry name" value="MFS_1"/>
    <property type="match status" value="1"/>
</dbReference>
<feature type="transmembrane region" description="Helical" evidence="7">
    <location>
        <begin position="147"/>
        <end position="166"/>
    </location>
</feature>
<proteinExistence type="inferred from homology"/>
<gene>
    <name evidence="8" type="ORF">M0654_20130</name>
</gene>
<dbReference type="InterPro" id="IPR011701">
    <property type="entry name" value="MFS"/>
</dbReference>
<dbReference type="PANTHER" id="PTHR12778">
    <property type="entry name" value="SOLUTE CARRIER FAMILY 33 ACETYL-COA TRANSPORTER -RELATED"/>
    <property type="match status" value="1"/>
</dbReference>
<evidence type="ECO:0000256" key="6">
    <source>
        <dbReference type="ARBA" id="ARBA00023136"/>
    </source>
</evidence>
<organism evidence="8 9">
    <name type="scientific">Neorhizobium turbinariae</name>
    <dbReference type="NCBI Taxonomy" id="2937795"/>
    <lineage>
        <taxon>Bacteria</taxon>
        <taxon>Pseudomonadati</taxon>
        <taxon>Pseudomonadota</taxon>
        <taxon>Alphaproteobacteria</taxon>
        <taxon>Hyphomicrobiales</taxon>
        <taxon>Rhizobiaceae</taxon>
        <taxon>Rhizobium/Agrobacterium group</taxon>
        <taxon>Neorhizobium</taxon>
    </lineage>
</organism>
<feature type="transmembrane region" description="Helical" evidence="7">
    <location>
        <begin position="371"/>
        <end position="393"/>
    </location>
</feature>
<evidence type="ECO:0000256" key="1">
    <source>
        <dbReference type="ARBA" id="ARBA00004141"/>
    </source>
</evidence>
<sequence>MTKVQKPGTLLAGITGLYIAQSVIGGVTWTSLPAVMREAGVSLDRIGLVSLIALPWVLKFLWAPMVERYRLPRNGGNRSGTIVIFGGLASAVGVIAAGVLDPANWMSLFAVLVVVAFAASTVDIACDGFAVQSLAQKHHGWANAAQVGGAYLGSAVGGGLFLYLVGTSSWQIAAWSMAALVVLLGLPFLFVAARVPTEQSREHVPSLLHSLRRPALRQGLFAAAIFVVALKVSLGMIGPFLVDAGVDLATIGILNGTGSLVIGSAAAIFGGACVRAWGTKPVLILALILQASLLSLLAVSRITEALPVSVIMIIAIASSSGVMAFGFVALYAQFMRLSDSRQAGVDFTLFQCADAAVSIVGGVIAGQIAEVLGYGIFFSAAAALALGAVPFIAKVATQESYSLSVSDDAHVAP</sequence>
<feature type="transmembrane region" description="Helical" evidence="7">
    <location>
        <begin position="172"/>
        <end position="193"/>
    </location>
</feature>
<comment type="caution">
    <text evidence="8">The sequence shown here is derived from an EMBL/GenBank/DDBJ whole genome shotgun (WGS) entry which is preliminary data.</text>
</comment>
<dbReference type="PANTHER" id="PTHR12778:SF10">
    <property type="entry name" value="MAJOR FACILITATOR SUPERFAMILY DOMAIN-CONTAINING PROTEIN 3"/>
    <property type="match status" value="1"/>
</dbReference>
<feature type="transmembrane region" description="Helical" evidence="7">
    <location>
        <begin position="308"/>
        <end position="332"/>
    </location>
</feature>
<accession>A0ABT0IWM5</accession>
<comment type="subcellular location">
    <subcellularLocation>
        <location evidence="1">Membrane</location>
        <topology evidence="1">Multi-pass membrane protein</topology>
    </subcellularLocation>
</comment>
<reference evidence="8 9" key="1">
    <citation type="submission" date="2022-04" db="EMBL/GenBank/DDBJ databases">
        <title>Rhizobium coralii sp. nov., isolated from coral Turbinaria peltata.</title>
        <authorList>
            <person name="Sun H."/>
        </authorList>
    </citation>
    <scope>NUCLEOTIDE SEQUENCE [LARGE SCALE GENOMIC DNA]</scope>
    <source>
        <strain evidence="8 9">NTR19</strain>
    </source>
</reference>
<feature type="transmembrane region" description="Helical" evidence="7">
    <location>
        <begin position="82"/>
        <end position="100"/>
    </location>
</feature>
<evidence type="ECO:0000256" key="7">
    <source>
        <dbReference type="SAM" id="Phobius"/>
    </source>
</evidence>
<dbReference type="CDD" id="cd17485">
    <property type="entry name" value="MFS_MFSD3"/>
    <property type="match status" value="1"/>
</dbReference>
<dbReference type="Proteomes" id="UP001202827">
    <property type="component" value="Unassembled WGS sequence"/>
</dbReference>
<dbReference type="EMBL" id="JALPRY010000025">
    <property type="protein sequence ID" value="MCK8782291.1"/>
    <property type="molecule type" value="Genomic_DNA"/>
</dbReference>
<feature type="transmembrane region" description="Helical" evidence="7">
    <location>
        <begin position="282"/>
        <end position="302"/>
    </location>
</feature>
<evidence type="ECO:0000313" key="8">
    <source>
        <dbReference type="EMBL" id="MCK8782291.1"/>
    </source>
</evidence>
<evidence type="ECO:0000256" key="4">
    <source>
        <dbReference type="ARBA" id="ARBA00022692"/>
    </source>
</evidence>
<protein>
    <submittedName>
        <fullName evidence="8">MFS transporter</fullName>
    </submittedName>
</protein>
<feature type="transmembrane region" description="Helical" evidence="7">
    <location>
        <begin position="220"/>
        <end position="242"/>
    </location>
</feature>
<feature type="transmembrane region" description="Helical" evidence="7">
    <location>
        <begin position="248"/>
        <end position="270"/>
    </location>
</feature>
<evidence type="ECO:0000256" key="3">
    <source>
        <dbReference type="ARBA" id="ARBA00022448"/>
    </source>
</evidence>
<keyword evidence="6 7" id="KW-0472">Membrane</keyword>
<name>A0ABT0IWM5_9HYPH</name>
<dbReference type="InterPro" id="IPR036259">
    <property type="entry name" value="MFS_trans_sf"/>
</dbReference>
<feature type="transmembrane region" description="Helical" evidence="7">
    <location>
        <begin position="46"/>
        <end position="62"/>
    </location>
</feature>
<keyword evidence="5 7" id="KW-1133">Transmembrane helix</keyword>
<keyword evidence="4 7" id="KW-0812">Transmembrane</keyword>
<dbReference type="Gene3D" id="1.20.1250.20">
    <property type="entry name" value="MFS general substrate transporter like domains"/>
    <property type="match status" value="2"/>
</dbReference>
<evidence type="ECO:0000313" key="9">
    <source>
        <dbReference type="Proteomes" id="UP001202827"/>
    </source>
</evidence>
<dbReference type="InterPro" id="IPR004752">
    <property type="entry name" value="AmpG_permease/AT-1"/>
</dbReference>
<evidence type="ECO:0000256" key="2">
    <source>
        <dbReference type="ARBA" id="ARBA00008335"/>
    </source>
</evidence>
<keyword evidence="3" id="KW-0813">Transport</keyword>
<feature type="transmembrane region" description="Helical" evidence="7">
    <location>
        <begin position="106"/>
        <end position="126"/>
    </location>
</feature>
<comment type="similarity">
    <text evidence="2">Belongs to the major facilitator superfamily.</text>
</comment>